<protein>
    <submittedName>
        <fullName evidence="1">Uncharacterized protein</fullName>
    </submittedName>
</protein>
<sequence>MLLLKVLALTSFTTSVLAIGRAIVTNQCDSPIYLWSVGGTVSPQIILPKDSSYSEVFTSDPISGGIALKTTSTPGGLFTPNVSQLIFVYTIDNSSVWYDLSSLFGDGFSGRTLRVQPSDEACESIGWYDGRTPAGSQVRNCQKETNLELTFCTGHCLPSWSTCGRNAPNDTRACCTHCIGSHHCVAPQ</sequence>
<accession>A0ACB6RPI6</accession>
<dbReference type="Proteomes" id="UP000799754">
    <property type="component" value="Unassembled WGS sequence"/>
</dbReference>
<evidence type="ECO:0000313" key="2">
    <source>
        <dbReference type="Proteomes" id="UP000799754"/>
    </source>
</evidence>
<proteinExistence type="predicted"/>
<organism evidence="1 2">
    <name type="scientific">Macroventuria anomochaeta</name>
    <dbReference type="NCBI Taxonomy" id="301207"/>
    <lineage>
        <taxon>Eukaryota</taxon>
        <taxon>Fungi</taxon>
        <taxon>Dikarya</taxon>
        <taxon>Ascomycota</taxon>
        <taxon>Pezizomycotina</taxon>
        <taxon>Dothideomycetes</taxon>
        <taxon>Pleosporomycetidae</taxon>
        <taxon>Pleosporales</taxon>
        <taxon>Pleosporineae</taxon>
        <taxon>Didymellaceae</taxon>
        <taxon>Macroventuria</taxon>
    </lineage>
</organism>
<name>A0ACB6RPI6_9PLEO</name>
<reference evidence="1" key="1">
    <citation type="journal article" date="2020" name="Stud. Mycol.">
        <title>101 Dothideomycetes genomes: a test case for predicting lifestyles and emergence of pathogens.</title>
        <authorList>
            <person name="Haridas S."/>
            <person name="Albert R."/>
            <person name="Binder M."/>
            <person name="Bloem J."/>
            <person name="Labutti K."/>
            <person name="Salamov A."/>
            <person name="Andreopoulos B."/>
            <person name="Baker S."/>
            <person name="Barry K."/>
            <person name="Bills G."/>
            <person name="Bluhm B."/>
            <person name="Cannon C."/>
            <person name="Castanera R."/>
            <person name="Culley D."/>
            <person name="Daum C."/>
            <person name="Ezra D."/>
            <person name="Gonzalez J."/>
            <person name="Henrissat B."/>
            <person name="Kuo A."/>
            <person name="Liang C."/>
            <person name="Lipzen A."/>
            <person name="Lutzoni F."/>
            <person name="Magnuson J."/>
            <person name="Mondo S."/>
            <person name="Nolan M."/>
            <person name="Ohm R."/>
            <person name="Pangilinan J."/>
            <person name="Park H.-J."/>
            <person name="Ramirez L."/>
            <person name="Alfaro M."/>
            <person name="Sun H."/>
            <person name="Tritt A."/>
            <person name="Yoshinaga Y."/>
            <person name="Zwiers L.-H."/>
            <person name="Turgeon B."/>
            <person name="Goodwin S."/>
            <person name="Spatafora J."/>
            <person name="Crous P."/>
            <person name="Grigoriev I."/>
        </authorList>
    </citation>
    <scope>NUCLEOTIDE SEQUENCE</scope>
    <source>
        <strain evidence="1">CBS 525.71</strain>
    </source>
</reference>
<evidence type="ECO:0000313" key="1">
    <source>
        <dbReference type="EMBL" id="KAF2622852.1"/>
    </source>
</evidence>
<keyword evidence="2" id="KW-1185">Reference proteome</keyword>
<comment type="caution">
    <text evidence="1">The sequence shown here is derived from an EMBL/GenBank/DDBJ whole genome shotgun (WGS) entry which is preliminary data.</text>
</comment>
<gene>
    <name evidence="1" type="ORF">BU25DRAFT_414840</name>
</gene>
<dbReference type="EMBL" id="MU006741">
    <property type="protein sequence ID" value="KAF2622852.1"/>
    <property type="molecule type" value="Genomic_DNA"/>
</dbReference>